<keyword evidence="5" id="KW-0464">Manganese</keyword>
<dbReference type="PANTHER" id="PTHR43226">
    <property type="entry name" value="XAA-PRO AMINOPEPTIDASE 3"/>
    <property type="match status" value="1"/>
</dbReference>
<evidence type="ECO:0000313" key="8">
    <source>
        <dbReference type="Proteomes" id="UP000024635"/>
    </source>
</evidence>
<dbReference type="STRING" id="53326.A0A016UDX3"/>
<keyword evidence="8" id="KW-1185">Reference proteome</keyword>
<evidence type="ECO:0000256" key="2">
    <source>
        <dbReference type="ARBA" id="ARBA00008766"/>
    </source>
</evidence>
<comment type="cofactor">
    <cofactor evidence="1">
        <name>Mn(2+)</name>
        <dbReference type="ChEBI" id="CHEBI:29035"/>
    </cofactor>
</comment>
<dbReference type="InterPro" id="IPR029149">
    <property type="entry name" value="Creatin/AminoP/Spt16_N"/>
</dbReference>
<dbReference type="SUPFAM" id="SSF55920">
    <property type="entry name" value="Creatinase/aminopeptidase"/>
    <property type="match status" value="1"/>
</dbReference>
<dbReference type="InterPro" id="IPR052433">
    <property type="entry name" value="X-Pro_dipept-like"/>
</dbReference>
<dbReference type="GO" id="GO:0005739">
    <property type="term" value="C:mitochondrion"/>
    <property type="evidence" value="ECO:0007669"/>
    <property type="project" value="TreeGrafter"/>
</dbReference>
<accession>A0A016UDX3</accession>
<evidence type="ECO:0000259" key="6">
    <source>
        <dbReference type="SMART" id="SM01011"/>
    </source>
</evidence>
<dbReference type="SMART" id="SM01011">
    <property type="entry name" value="AMP_N"/>
    <property type="match status" value="1"/>
</dbReference>
<keyword evidence="3" id="KW-0479">Metal-binding</keyword>
<dbReference type="InterPro" id="IPR036005">
    <property type="entry name" value="Creatinase/aminopeptidase-like"/>
</dbReference>
<dbReference type="InterPro" id="IPR007865">
    <property type="entry name" value="Aminopep_P_N"/>
</dbReference>
<protein>
    <recommendedName>
        <fullName evidence="6">Aminopeptidase P N-terminal domain-containing protein</fullName>
    </recommendedName>
</protein>
<dbReference type="Pfam" id="PF05195">
    <property type="entry name" value="AMP_N"/>
    <property type="match status" value="1"/>
</dbReference>
<dbReference type="GO" id="GO:0070006">
    <property type="term" value="F:metalloaminopeptidase activity"/>
    <property type="evidence" value="ECO:0007669"/>
    <property type="project" value="InterPro"/>
</dbReference>
<evidence type="ECO:0000256" key="5">
    <source>
        <dbReference type="ARBA" id="ARBA00023211"/>
    </source>
</evidence>
<dbReference type="GO" id="GO:0030145">
    <property type="term" value="F:manganese ion binding"/>
    <property type="evidence" value="ECO:0007669"/>
    <property type="project" value="InterPro"/>
</dbReference>
<evidence type="ECO:0000256" key="3">
    <source>
        <dbReference type="ARBA" id="ARBA00022723"/>
    </source>
</evidence>
<gene>
    <name evidence="7" type="primary">Acey_s0045.g1225</name>
    <name evidence="7" type="ORF">Y032_0045g1225</name>
</gene>
<dbReference type="GO" id="GO:0006508">
    <property type="term" value="P:proteolysis"/>
    <property type="evidence" value="ECO:0007669"/>
    <property type="project" value="TreeGrafter"/>
</dbReference>
<dbReference type="SUPFAM" id="SSF53092">
    <property type="entry name" value="Creatinase/prolidase N-terminal domain"/>
    <property type="match status" value="1"/>
</dbReference>
<comment type="similarity">
    <text evidence="2">Belongs to the peptidase M24B family.</text>
</comment>
<dbReference type="Pfam" id="PF00557">
    <property type="entry name" value="Peptidase_M24"/>
    <property type="match status" value="1"/>
</dbReference>
<evidence type="ECO:0000256" key="1">
    <source>
        <dbReference type="ARBA" id="ARBA00001936"/>
    </source>
</evidence>
<dbReference type="PANTHER" id="PTHR43226:SF4">
    <property type="entry name" value="XAA-PRO AMINOPEPTIDASE 3"/>
    <property type="match status" value="1"/>
</dbReference>
<dbReference type="EMBL" id="JARK01001381">
    <property type="protein sequence ID" value="EYC13027.1"/>
    <property type="molecule type" value="Genomic_DNA"/>
</dbReference>
<keyword evidence="4" id="KW-0378">Hydrolase</keyword>
<proteinExistence type="inferred from homology"/>
<evidence type="ECO:0000256" key="4">
    <source>
        <dbReference type="ARBA" id="ARBA00022801"/>
    </source>
</evidence>
<dbReference type="InterPro" id="IPR000994">
    <property type="entry name" value="Pept_M24"/>
</dbReference>
<sequence length="450" mass="49796">MKMLQRRLSLASTAYRTAERISAEEYAGRRQRLVESVRKAAGQADRDLVVLLKGAKRSYIAPDVPGIYRQCSHFRYLSGVTIPNCYYLIHAPKGGRPLQPILFMDKRSAYDELWEGTLPGESTLERTAGFVDLIPTKKIPEVLAKMTSLDSALFFEASEWSGTEVHDMRLKFGAVHGVKSHIDQLRVVKSPAEVQAMRDVCKLGSEMVSSTIAGCRGFETEAAIVGLLEFEARRRGADMLAYPPVVAAGARANIIHYLEGNQRIANGDCILMDAGCDLNGYVSDITRCYPISGSFSPAQRTLYDALLHVHEELLTFANDAEKVRLSHLYSRMIDLIASVILEIGLLPQSIDRKKLLDAAESLCPHHVSHYLGMDVHDCTTISRDIDVPVGTVFTIEPGLYVPVNSPFPKEFHGIGLRIEDDVVISKDGIEVLSDAAPRSASDVEYLMRSQ</sequence>
<reference evidence="8" key="1">
    <citation type="journal article" date="2015" name="Nat. Genet.">
        <title>The genome and transcriptome of the zoonotic hookworm Ancylostoma ceylanicum identify infection-specific gene families.</title>
        <authorList>
            <person name="Schwarz E.M."/>
            <person name="Hu Y."/>
            <person name="Antoshechkin I."/>
            <person name="Miller M.M."/>
            <person name="Sternberg P.W."/>
            <person name="Aroian R.V."/>
        </authorList>
    </citation>
    <scope>NUCLEOTIDE SEQUENCE</scope>
    <source>
        <strain evidence="8">HY135</strain>
    </source>
</reference>
<dbReference type="Gene3D" id="3.40.350.10">
    <property type="entry name" value="Creatinase/prolidase N-terminal domain"/>
    <property type="match status" value="1"/>
</dbReference>
<dbReference type="OrthoDB" id="4215474at2759"/>
<dbReference type="Gene3D" id="3.90.230.10">
    <property type="entry name" value="Creatinase/methionine aminopeptidase superfamily"/>
    <property type="match status" value="1"/>
</dbReference>
<dbReference type="Proteomes" id="UP000024635">
    <property type="component" value="Unassembled WGS sequence"/>
</dbReference>
<organism evidence="7 8">
    <name type="scientific">Ancylostoma ceylanicum</name>
    <dbReference type="NCBI Taxonomy" id="53326"/>
    <lineage>
        <taxon>Eukaryota</taxon>
        <taxon>Metazoa</taxon>
        <taxon>Ecdysozoa</taxon>
        <taxon>Nematoda</taxon>
        <taxon>Chromadorea</taxon>
        <taxon>Rhabditida</taxon>
        <taxon>Rhabditina</taxon>
        <taxon>Rhabditomorpha</taxon>
        <taxon>Strongyloidea</taxon>
        <taxon>Ancylostomatidae</taxon>
        <taxon>Ancylostomatinae</taxon>
        <taxon>Ancylostoma</taxon>
    </lineage>
</organism>
<dbReference type="AlphaFoldDB" id="A0A016UDX3"/>
<name>A0A016UDX3_9BILA</name>
<comment type="caution">
    <text evidence="7">The sequence shown here is derived from an EMBL/GenBank/DDBJ whole genome shotgun (WGS) entry which is preliminary data.</text>
</comment>
<evidence type="ECO:0000313" key="7">
    <source>
        <dbReference type="EMBL" id="EYC13027.1"/>
    </source>
</evidence>
<feature type="domain" description="Aminopeptidase P N-terminal" evidence="6">
    <location>
        <begin position="21"/>
        <end position="162"/>
    </location>
</feature>